<accession>A0A0C9Y374</accession>
<evidence type="ECO:0000256" key="1">
    <source>
        <dbReference type="SAM" id="MobiDB-lite"/>
    </source>
</evidence>
<organism evidence="2 3">
    <name type="scientific">Laccaria amethystina LaAM-08-1</name>
    <dbReference type="NCBI Taxonomy" id="1095629"/>
    <lineage>
        <taxon>Eukaryota</taxon>
        <taxon>Fungi</taxon>
        <taxon>Dikarya</taxon>
        <taxon>Basidiomycota</taxon>
        <taxon>Agaricomycotina</taxon>
        <taxon>Agaricomycetes</taxon>
        <taxon>Agaricomycetidae</taxon>
        <taxon>Agaricales</taxon>
        <taxon>Agaricineae</taxon>
        <taxon>Hydnangiaceae</taxon>
        <taxon>Laccaria</taxon>
    </lineage>
</organism>
<dbReference type="HOGENOM" id="CLU_1806484_0_0_1"/>
<dbReference type="Proteomes" id="UP000054477">
    <property type="component" value="Unassembled WGS sequence"/>
</dbReference>
<reference evidence="2 3" key="1">
    <citation type="submission" date="2014-04" db="EMBL/GenBank/DDBJ databases">
        <authorList>
            <consortium name="DOE Joint Genome Institute"/>
            <person name="Kuo A."/>
            <person name="Kohler A."/>
            <person name="Nagy L.G."/>
            <person name="Floudas D."/>
            <person name="Copeland A."/>
            <person name="Barry K.W."/>
            <person name="Cichocki N."/>
            <person name="Veneault-Fourrey C."/>
            <person name="LaButti K."/>
            <person name="Lindquist E.A."/>
            <person name="Lipzen A."/>
            <person name="Lundell T."/>
            <person name="Morin E."/>
            <person name="Murat C."/>
            <person name="Sun H."/>
            <person name="Tunlid A."/>
            <person name="Henrissat B."/>
            <person name="Grigoriev I.V."/>
            <person name="Hibbett D.S."/>
            <person name="Martin F."/>
            <person name="Nordberg H.P."/>
            <person name="Cantor M.N."/>
            <person name="Hua S.X."/>
        </authorList>
    </citation>
    <scope>NUCLEOTIDE SEQUENCE [LARGE SCALE GENOMIC DNA]</scope>
    <source>
        <strain evidence="2 3">LaAM-08-1</strain>
    </source>
</reference>
<gene>
    <name evidence="2" type="ORF">K443DRAFT_516002</name>
</gene>
<feature type="region of interest" description="Disordered" evidence="1">
    <location>
        <begin position="114"/>
        <end position="143"/>
    </location>
</feature>
<name>A0A0C9Y374_9AGAR</name>
<keyword evidence="3" id="KW-1185">Reference proteome</keyword>
<sequence length="143" mass="16590">MTRVVWLALFHFIPKDFQRWDTISLPMPGPRNVWCSVFVLLQKNTTTRTCLLPCFICAEIGDGCCVISYRRDSSHKSWRLKGSIASLPASRREEQIPCSFRYQHEAQARVHVRTRPRLPPPPPPLYLKHTAGQKSQPRVVPYY</sequence>
<dbReference type="AlphaFoldDB" id="A0A0C9Y374"/>
<proteinExistence type="predicted"/>
<reference evidence="3" key="2">
    <citation type="submission" date="2015-01" db="EMBL/GenBank/DDBJ databases">
        <title>Evolutionary Origins and Diversification of the Mycorrhizal Mutualists.</title>
        <authorList>
            <consortium name="DOE Joint Genome Institute"/>
            <consortium name="Mycorrhizal Genomics Consortium"/>
            <person name="Kohler A."/>
            <person name="Kuo A."/>
            <person name="Nagy L.G."/>
            <person name="Floudas D."/>
            <person name="Copeland A."/>
            <person name="Barry K.W."/>
            <person name="Cichocki N."/>
            <person name="Veneault-Fourrey C."/>
            <person name="LaButti K."/>
            <person name="Lindquist E.A."/>
            <person name="Lipzen A."/>
            <person name="Lundell T."/>
            <person name="Morin E."/>
            <person name="Murat C."/>
            <person name="Riley R."/>
            <person name="Ohm R."/>
            <person name="Sun H."/>
            <person name="Tunlid A."/>
            <person name="Henrissat B."/>
            <person name="Grigoriev I.V."/>
            <person name="Hibbett D.S."/>
            <person name="Martin F."/>
        </authorList>
    </citation>
    <scope>NUCLEOTIDE SEQUENCE [LARGE SCALE GENOMIC DNA]</scope>
    <source>
        <strain evidence="3">LaAM-08-1</strain>
    </source>
</reference>
<evidence type="ECO:0000313" key="2">
    <source>
        <dbReference type="EMBL" id="KIK02563.1"/>
    </source>
</evidence>
<protein>
    <submittedName>
        <fullName evidence="2">Uncharacterized protein</fullName>
    </submittedName>
</protein>
<dbReference type="EMBL" id="KN838591">
    <property type="protein sequence ID" value="KIK02563.1"/>
    <property type="molecule type" value="Genomic_DNA"/>
</dbReference>
<evidence type="ECO:0000313" key="3">
    <source>
        <dbReference type="Proteomes" id="UP000054477"/>
    </source>
</evidence>